<evidence type="ECO:0000256" key="2">
    <source>
        <dbReference type="SAM" id="MobiDB-lite"/>
    </source>
</evidence>
<accession>A0A1R2AZA9</accession>
<name>A0A1R2AZA9_9CILI</name>
<protein>
    <submittedName>
        <fullName evidence="4">Uncharacterized protein</fullName>
    </submittedName>
</protein>
<proteinExistence type="predicted"/>
<reference evidence="4 5" key="1">
    <citation type="submission" date="2016-11" db="EMBL/GenBank/DDBJ databases">
        <title>The macronuclear genome of Stentor coeruleus: a giant cell with tiny introns.</title>
        <authorList>
            <person name="Slabodnick M."/>
            <person name="Ruby J.G."/>
            <person name="Reiff S.B."/>
            <person name="Swart E.C."/>
            <person name="Gosai S."/>
            <person name="Prabakaran S."/>
            <person name="Witkowska E."/>
            <person name="Larue G.E."/>
            <person name="Fisher S."/>
            <person name="Freeman R.M."/>
            <person name="Gunawardena J."/>
            <person name="Chu W."/>
            <person name="Stover N.A."/>
            <person name="Gregory B.D."/>
            <person name="Nowacki M."/>
            <person name="Derisi J."/>
            <person name="Roy S.W."/>
            <person name="Marshall W.F."/>
            <person name="Sood P."/>
        </authorList>
    </citation>
    <scope>NUCLEOTIDE SEQUENCE [LARGE SCALE GENOMIC DNA]</scope>
    <source>
        <strain evidence="4">WM001</strain>
    </source>
</reference>
<evidence type="ECO:0000256" key="3">
    <source>
        <dbReference type="SAM" id="Phobius"/>
    </source>
</evidence>
<dbReference type="EMBL" id="MPUH01001151">
    <property type="protein sequence ID" value="OMJ69848.1"/>
    <property type="molecule type" value="Genomic_DNA"/>
</dbReference>
<gene>
    <name evidence="4" type="ORF">SteCoe_32322</name>
</gene>
<feature type="region of interest" description="Disordered" evidence="2">
    <location>
        <begin position="1"/>
        <end position="45"/>
    </location>
</feature>
<feature type="transmembrane region" description="Helical" evidence="3">
    <location>
        <begin position="1955"/>
        <end position="1975"/>
    </location>
</feature>
<keyword evidence="3" id="KW-1133">Transmembrane helix</keyword>
<feature type="compositionally biased region" description="Polar residues" evidence="2">
    <location>
        <begin position="34"/>
        <end position="45"/>
    </location>
</feature>
<feature type="coiled-coil region" evidence="1">
    <location>
        <begin position="833"/>
        <end position="1880"/>
    </location>
</feature>
<keyword evidence="3" id="KW-0472">Membrane</keyword>
<feature type="region of interest" description="Disordered" evidence="2">
    <location>
        <begin position="760"/>
        <end position="783"/>
    </location>
</feature>
<feature type="coiled-coil region" evidence="1">
    <location>
        <begin position="211"/>
        <end position="238"/>
    </location>
</feature>
<dbReference type="Proteomes" id="UP000187209">
    <property type="component" value="Unassembled WGS sequence"/>
</dbReference>
<keyword evidence="5" id="KW-1185">Reference proteome</keyword>
<evidence type="ECO:0000313" key="5">
    <source>
        <dbReference type="Proteomes" id="UP000187209"/>
    </source>
</evidence>
<feature type="coiled-coil region" evidence="1">
    <location>
        <begin position="467"/>
        <end position="494"/>
    </location>
</feature>
<evidence type="ECO:0000256" key="1">
    <source>
        <dbReference type="SAM" id="Coils"/>
    </source>
</evidence>
<organism evidence="4 5">
    <name type="scientific">Stentor coeruleus</name>
    <dbReference type="NCBI Taxonomy" id="5963"/>
    <lineage>
        <taxon>Eukaryota</taxon>
        <taxon>Sar</taxon>
        <taxon>Alveolata</taxon>
        <taxon>Ciliophora</taxon>
        <taxon>Postciliodesmatophora</taxon>
        <taxon>Heterotrichea</taxon>
        <taxon>Heterotrichida</taxon>
        <taxon>Stentoridae</taxon>
        <taxon>Stentor</taxon>
    </lineage>
</organism>
<keyword evidence="1" id="KW-0175">Coiled coil</keyword>
<feature type="coiled-coil region" evidence="1">
    <location>
        <begin position="117"/>
        <end position="165"/>
    </location>
</feature>
<sequence>MSKDQRNLLKPTGGYAQSSSYAPVTDDIRVPQFDTPSPGQMENSESMVYERQSFTDQSLISNISLSSPKQIIENVSSTPKRMDIPDKNNSNITDFPSESYDPIQDYKNVVKTLTEDRALNVKNLEALRNELNHKEREIKDLTENIERLEEKNRELRDQVLGFMKEAEEKDQIMEKMRTEMDRHIRMVADLPEKMKKLKLDIASGANVKKSSDEIEGKINDLMETLKEAVEEAEFAKGKSYDDIRTRRAERNASLGGREKIMESMDLFKKTEEYTSEYKMTEDSKTFTEKRTKRTYKTNEVDESVNNVQEYFRKIREALNMEGDRGKITEEGELLKEMIGDLLIHVEESETTKKKTKIMIRKLMKNVEQGDISKEEAKTMIDELVKNVEEGESSKVRAREIIQSLMQCVEEGDDAVDEAKNVINQLMKGVEDGEINKDMIGNLMNIVEDSEKITQTAKDMMEKIRWDAEKRKERLMKAKEDIEISEERSREQREKARGLMTSLKILDNSSENKGKYLEEEEKVKGKIGSKPSDDIKNKGKVIEDKNILSLEKIKGKSIHETQAGASKIEGKSGLKTEKNLGQDIKTMRQSYESINDEDLQEQDIEKLIEETPENFKQPGLRRIIKPQHKWKNLLRSSTPTKEHERIKNALKASGLIIPSFDIDPNLKITEEELKKILENNARLSNETKYLEELTDKLKESNEELLEKIVSLDEKNQMLEFIHSALTDDQIKDCELKIGKSINEMNNELEVKAKIRAQDRINKSRKVKTRSSKPGEDNKENDDYEYEIKPLIYSGENKSPQEFEGQIEDFEGGDFKDSLKKPKHDNLRAKKVLSGENVEKMIEEHAEELKKAKEAYDELLEEKNKLQELCEKLSKNNNELLEKLGQLEKIKQELEKQHYNLADNHSIAQEELQLLNKILDEKEKALEQQSREAVEEFKNMKNAHESIAKEKSNLNTINEQLKKTNQDLENTLNIKENQIKKTYEELKNIQNTNTNILKEKNELKELGDKLKKNNDELLEKLTTTEKQKNNLEYQHGILTKDYIKAREEIEMQSNLLNDVKNNFEGEAQKIFEDLRNAQENNLVISKDKANLELIIDKLKKNNEEFIEQIGKIKGQKDQVDKELTEKVGKIKELENTVKRLDEEKINLEKLVKKGNESLAVANDEKNDIKNDKNQLEKLNEKITKNNEELMEKTFMLEKAKQGLEIEKLQLENKCMKANDEIVKITKLLNEAKNKLEEETRQYKEELLLVQEVKEKLLISKSQLEDLNQKLMKNIDDLSEKLKTLTQKKEEIELEHSELMRSHTKTSEELGKKVNEHKILEARAKDLEDKHGKAIESTQEVTKSSQKLMEDLRKTQEINEQLNITINYLKEDLDTAKKAYNLEHQNLEITNEDLGKLKSECQESYEKYEELNKYCMKITEECEKLNKDCKLLDEACKKFSENCEKLSDEKKKLTENLQKLSDELKKYKDQFADLMEKYKGLNENYLLLTEQKSKIEEEKGKIIEEKDKIQLEKNKIIEEKTEITEESYRITEKLRKTKESKDKIVKDYEELSQKHTNVNEELNRVNEKYNSAQQRYESERDHLKKLIEELEKLVKDLQNQLSSANEQLSQKTEEIADLTEENNNLITEKANLAQALKKEINELKGRFDGFKDNSSIQINELNTELSEKEEILTLQRNNLQKAEVDLKLIRDQLQELDKKYKALLAEKDLATKNSYTLSMTLKSTESQIETLNKTLKEIHRSYEIASQKEKETFLNEKQSMITEVDKTRKKNIELEKKVEEQEKTIGFVMNQRDDIQTALKNKLNEYRKIEQDADNKIIKIQGLTEDNQLLNDENKRLKEYNQHLIILIGDKLPKKVNFEALEIESLRIKCENENLQLRSMIKDDTIQSMNEKLEFNQKKHAEFTQALDLTYKNAKRFYDLKLKQLKALENRILDNQVHLGEVVKNAEIQIFDNPHIDFYVVCYLALLILSLTALILIAKNII</sequence>
<evidence type="ECO:0000313" key="4">
    <source>
        <dbReference type="EMBL" id="OMJ69848.1"/>
    </source>
</evidence>
<feature type="coiled-coil region" evidence="1">
    <location>
        <begin position="665"/>
        <end position="713"/>
    </location>
</feature>
<comment type="caution">
    <text evidence="4">The sequence shown here is derived from an EMBL/GenBank/DDBJ whole genome shotgun (WGS) entry which is preliminary data.</text>
</comment>
<keyword evidence="3" id="KW-0812">Transmembrane</keyword>
<dbReference type="SUPFAM" id="SSF90257">
    <property type="entry name" value="Myosin rod fragments"/>
    <property type="match status" value="1"/>
</dbReference>